<name>A0ABT8MCX5_9EURY</name>
<comment type="caution">
    <text evidence="4">The sequence shown here is derived from an EMBL/GenBank/DDBJ whole genome shotgun (WGS) entry which is preliminary data.</text>
</comment>
<dbReference type="InterPro" id="IPR011251">
    <property type="entry name" value="Luciferase-like_dom"/>
</dbReference>
<dbReference type="Pfam" id="PF00296">
    <property type="entry name" value="Bac_luciferase"/>
    <property type="match status" value="1"/>
</dbReference>
<proteinExistence type="predicted"/>
<gene>
    <name evidence="4" type="ORF">FGU65_13080</name>
</gene>
<dbReference type="EC" id="1.-.-.-" evidence="4"/>
<keyword evidence="1 4" id="KW-0560">Oxidoreductase</keyword>
<protein>
    <submittedName>
        <fullName evidence="4">TIGR03557 family F420-dependent LLM class oxidoreductase</fullName>
        <ecNumber evidence="4">1.-.-.-</ecNumber>
    </submittedName>
</protein>
<dbReference type="NCBIfam" id="TIGR03557">
    <property type="entry name" value="F420_G6P_family"/>
    <property type="match status" value="1"/>
</dbReference>
<evidence type="ECO:0000259" key="3">
    <source>
        <dbReference type="Pfam" id="PF00296"/>
    </source>
</evidence>
<dbReference type="Gene3D" id="3.20.20.30">
    <property type="entry name" value="Luciferase-like domain"/>
    <property type="match status" value="1"/>
</dbReference>
<evidence type="ECO:0000256" key="2">
    <source>
        <dbReference type="SAM" id="MobiDB-lite"/>
    </source>
</evidence>
<dbReference type="SUPFAM" id="SSF51679">
    <property type="entry name" value="Bacterial luciferase-like"/>
    <property type="match status" value="1"/>
</dbReference>
<dbReference type="GO" id="GO:0016491">
    <property type="term" value="F:oxidoreductase activity"/>
    <property type="evidence" value="ECO:0007669"/>
    <property type="project" value="UniProtKB-KW"/>
</dbReference>
<dbReference type="RefSeq" id="WP_301664992.1">
    <property type="nucleotide sequence ID" value="NZ_VCYH01000010.1"/>
</dbReference>
<dbReference type="PANTHER" id="PTHR43244:SF1">
    <property type="entry name" value="5,10-METHYLENETETRAHYDROMETHANOPTERIN REDUCTASE"/>
    <property type="match status" value="1"/>
</dbReference>
<dbReference type="Proteomes" id="UP001168338">
    <property type="component" value="Unassembled WGS sequence"/>
</dbReference>
<accession>A0ABT8MCX5</accession>
<feature type="domain" description="Luciferase-like" evidence="3">
    <location>
        <begin position="14"/>
        <end position="260"/>
    </location>
</feature>
<feature type="region of interest" description="Disordered" evidence="2">
    <location>
        <begin position="322"/>
        <end position="350"/>
    </location>
</feature>
<dbReference type="InterPro" id="IPR050564">
    <property type="entry name" value="F420-G6PD/mer"/>
</dbReference>
<evidence type="ECO:0000313" key="4">
    <source>
        <dbReference type="EMBL" id="MDN7025800.1"/>
    </source>
</evidence>
<dbReference type="PANTHER" id="PTHR43244">
    <property type="match status" value="1"/>
</dbReference>
<dbReference type="EMBL" id="VCYH01000010">
    <property type="protein sequence ID" value="MDN7025800.1"/>
    <property type="molecule type" value="Genomic_DNA"/>
</dbReference>
<keyword evidence="5" id="KW-1185">Reference proteome</keyword>
<dbReference type="CDD" id="cd01097">
    <property type="entry name" value="Tetrahydromethanopterin_reductase"/>
    <property type="match status" value="1"/>
</dbReference>
<evidence type="ECO:0000256" key="1">
    <source>
        <dbReference type="ARBA" id="ARBA00023002"/>
    </source>
</evidence>
<organism evidence="4 5">
    <name type="scientific">Methanoculleus frigidifontis</name>
    <dbReference type="NCBI Taxonomy" id="2584085"/>
    <lineage>
        <taxon>Archaea</taxon>
        <taxon>Methanobacteriati</taxon>
        <taxon>Methanobacteriota</taxon>
        <taxon>Stenosarchaea group</taxon>
        <taxon>Methanomicrobia</taxon>
        <taxon>Methanomicrobiales</taxon>
        <taxon>Methanomicrobiaceae</taxon>
        <taxon>Methanoculleus</taxon>
    </lineage>
</organism>
<dbReference type="InterPro" id="IPR036661">
    <property type="entry name" value="Luciferase-like_sf"/>
</dbReference>
<evidence type="ECO:0000313" key="5">
    <source>
        <dbReference type="Proteomes" id="UP001168338"/>
    </source>
</evidence>
<sequence>MVEIGYKLFTEAHNPLELVQNAKQAEAAGFSFVNITDHYHPWTGRQGHAGFAWTIIGAVAGATEQIPVSTGITCPTIRYHPAIVAQAAATAAVMLPGRFELGVGTGEALNEHITGACFPSSENVRLAMLREAVDIIRTLWSGGMHDYYGAFYMIDNAQVFELPESPPRILMAAQGTTAAQTAGDIADGLIHFEQMPGEVLDAFRSSGGEGKPAMLEFAVCYDRDERRAKEIAYAWFPVAANQGELNWVMPTPTHFEELAKMVTPDDVAQNVLCTSEARPLIDKIGRASDMGYDRVVINQVGPNQQEFITFMRDNVLPEFGLSAPSREVPGAEERLPPEPAVQSIPGGQRP</sequence>
<dbReference type="InterPro" id="IPR019945">
    <property type="entry name" value="F420_G6P_DH-rel"/>
</dbReference>
<reference evidence="4" key="1">
    <citation type="submission" date="2019-05" db="EMBL/GenBank/DDBJ databases">
        <title>Methanoculleus sp. FWC-SCC1, a methanogenic archaeon isolated from deep marine cold seep.</title>
        <authorList>
            <person name="Chen Y.-W."/>
            <person name="Chen S.-C."/>
            <person name="Teng N.-H."/>
            <person name="Lai M.-C."/>
        </authorList>
    </citation>
    <scope>NUCLEOTIDE SEQUENCE</scope>
    <source>
        <strain evidence="4">FWC-SCC1</strain>
    </source>
</reference>